<keyword evidence="2" id="KW-1185">Reference proteome</keyword>
<reference evidence="1 2" key="1">
    <citation type="submission" date="2024-10" db="EMBL/GenBank/DDBJ databases">
        <authorList>
            <person name="Kim D."/>
        </authorList>
    </citation>
    <scope>NUCLEOTIDE SEQUENCE [LARGE SCALE GENOMIC DNA]</scope>
    <source>
        <strain evidence="1">Taebaek</strain>
    </source>
</reference>
<dbReference type="AlphaFoldDB" id="A0ABD2HNI5"/>
<accession>A0ABD2HNI5</accession>
<organism evidence="1 2">
    <name type="scientific">Heterodera schachtii</name>
    <name type="common">Sugarbeet cyst nematode worm</name>
    <name type="synonym">Tylenchus schachtii</name>
    <dbReference type="NCBI Taxonomy" id="97005"/>
    <lineage>
        <taxon>Eukaryota</taxon>
        <taxon>Metazoa</taxon>
        <taxon>Ecdysozoa</taxon>
        <taxon>Nematoda</taxon>
        <taxon>Chromadorea</taxon>
        <taxon>Rhabditida</taxon>
        <taxon>Tylenchina</taxon>
        <taxon>Tylenchomorpha</taxon>
        <taxon>Tylenchoidea</taxon>
        <taxon>Heteroderidae</taxon>
        <taxon>Heteroderinae</taxon>
        <taxon>Heterodera</taxon>
    </lineage>
</organism>
<gene>
    <name evidence="1" type="ORF">niasHS_016020</name>
</gene>
<evidence type="ECO:0000313" key="2">
    <source>
        <dbReference type="Proteomes" id="UP001620645"/>
    </source>
</evidence>
<dbReference type="Proteomes" id="UP001620645">
    <property type="component" value="Unassembled WGS sequence"/>
</dbReference>
<comment type="caution">
    <text evidence="1">The sequence shown here is derived from an EMBL/GenBank/DDBJ whole genome shotgun (WGS) entry which is preliminary data.</text>
</comment>
<proteinExistence type="predicted"/>
<evidence type="ECO:0000313" key="1">
    <source>
        <dbReference type="EMBL" id="KAL3068614.1"/>
    </source>
</evidence>
<sequence length="199" mass="22851">MKKQFNRVANKNGNSCFICLQDGHTKGRCSNTKLVAEFQKFKRHSDSKGRWTDMVYTSDQGSCISHTQRKFVRPNLRMVLTDFMLNNCDRAAAQQHRWDNVAEVTQRMRLDNKFVVVDVKPKKEPPIAGYDFVPAKKAEEIYKHHGLTQVLLCIGRKIPLLYRCDEETGIAALHLTHRPVLHGPLVPTGEPPLSTYKYK</sequence>
<name>A0ABD2HNI5_HETSC</name>
<protein>
    <submittedName>
        <fullName evidence="1">Uncharacterized protein</fullName>
    </submittedName>
</protein>
<dbReference type="EMBL" id="JBICCN010000443">
    <property type="protein sequence ID" value="KAL3068614.1"/>
    <property type="molecule type" value="Genomic_DNA"/>
</dbReference>